<protein>
    <submittedName>
        <fullName evidence="5">Splicing factor 3B subunit 1, putative</fullName>
    </submittedName>
</protein>
<dbReference type="OrthoDB" id="438939at2759"/>
<proteinExistence type="inferred from homology"/>
<dbReference type="EMBL" id="CYKH01002211">
    <property type="protein sequence ID" value="CUG93955.1"/>
    <property type="molecule type" value="Genomic_DNA"/>
</dbReference>
<dbReference type="GO" id="GO:0003729">
    <property type="term" value="F:mRNA binding"/>
    <property type="evidence" value="ECO:0007669"/>
    <property type="project" value="InterPro"/>
</dbReference>
<gene>
    <name evidence="5" type="ORF">BSAL_45850</name>
</gene>
<feature type="domain" description="Splicing factor 3B subunit 1" evidence="4">
    <location>
        <begin position="38"/>
        <end position="190"/>
    </location>
</feature>
<keyword evidence="2" id="KW-0507">mRNA processing</keyword>
<dbReference type="PANTHER" id="PTHR12097">
    <property type="entry name" value="SPLICING FACTOR 3B, SUBUNIT 1-RELATED"/>
    <property type="match status" value="1"/>
</dbReference>
<evidence type="ECO:0000313" key="5">
    <source>
        <dbReference type="EMBL" id="CUG93955.1"/>
    </source>
</evidence>
<keyword evidence="2" id="KW-0747">Spliceosome</keyword>
<keyword evidence="6" id="KW-1185">Reference proteome</keyword>
<dbReference type="Gene3D" id="1.25.10.10">
    <property type="entry name" value="Leucine-rich Repeat Variant"/>
    <property type="match status" value="3"/>
</dbReference>
<dbReference type="InterPro" id="IPR016024">
    <property type="entry name" value="ARM-type_fold"/>
</dbReference>
<accession>A0A0S4JZE5</accession>
<dbReference type="InterPro" id="IPR038737">
    <property type="entry name" value="SF3b_su1-like"/>
</dbReference>
<organism evidence="5 6">
    <name type="scientific">Bodo saltans</name>
    <name type="common">Flagellated protozoan</name>
    <dbReference type="NCBI Taxonomy" id="75058"/>
    <lineage>
        <taxon>Eukaryota</taxon>
        <taxon>Discoba</taxon>
        <taxon>Euglenozoa</taxon>
        <taxon>Kinetoplastea</taxon>
        <taxon>Metakinetoplastina</taxon>
        <taxon>Eubodonida</taxon>
        <taxon>Bodonidae</taxon>
        <taxon>Bodo</taxon>
    </lineage>
</organism>
<evidence type="ECO:0000256" key="2">
    <source>
        <dbReference type="ARBA" id="ARBA00022728"/>
    </source>
</evidence>
<dbReference type="VEuPathDB" id="TriTrypDB:BSAL_45850"/>
<dbReference type="InterPro" id="IPR015016">
    <property type="entry name" value="SF3b_su1"/>
</dbReference>
<dbReference type="SUPFAM" id="SSF48371">
    <property type="entry name" value="ARM repeat"/>
    <property type="match status" value="2"/>
</dbReference>
<evidence type="ECO:0000313" key="6">
    <source>
        <dbReference type="Proteomes" id="UP000051952"/>
    </source>
</evidence>
<dbReference type="OMA" id="LVMNYVW"/>
<feature type="region of interest" description="Disordered" evidence="3">
    <location>
        <begin position="1"/>
        <end position="50"/>
    </location>
</feature>
<reference evidence="6" key="1">
    <citation type="submission" date="2015-09" db="EMBL/GenBank/DDBJ databases">
        <authorList>
            <consortium name="Pathogen Informatics"/>
        </authorList>
    </citation>
    <scope>NUCLEOTIDE SEQUENCE [LARGE SCALE GENOMIC DNA]</scope>
    <source>
        <strain evidence="6">Lake Konstanz</strain>
    </source>
</reference>
<dbReference type="GO" id="GO:0005681">
    <property type="term" value="C:spliceosomal complex"/>
    <property type="evidence" value="ECO:0007669"/>
    <property type="project" value="UniProtKB-KW"/>
</dbReference>
<feature type="compositionally biased region" description="Low complexity" evidence="3">
    <location>
        <begin position="21"/>
        <end position="46"/>
    </location>
</feature>
<dbReference type="GO" id="GO:0000245">
    <property type="term" value="P:spliceosomal complex assembly"/>
    <property type="evidence" value="ECO:0007669"/>
    <property type="project" value="InterPro"/>
</dbReference>
<dbReference type="Proteomes" id="UP000051952">
    <property type="component" value="Unassembled WGS sequence"/>
</dbReference>
<dbReference type="InterPro" id="IPR011989">
    <property type="entry name" value="ARM-like"/>
</dbReference>
<evidence type="ECO:0000256" key="3">
    <source>
        <dbReference type="SAM" id="MobiDB-lite"/>
    </source>
</evidence>
<evidence type="ECO:0000259" key="4">
    <source>
        <dbReference type="Pfam" id="PF08920"/>
    </source>
</evidence>
<comment type="similarity">
    <text evidence="1">Belongs to the SF3B1 family.</text>
</comment>
<keyword evidence="2" id="KW-0508">mRNA splicing</keyword>
<dbReference type="Pfam" id="PF08920">
    <property type="entry name" value="SF3b1"/>
    <property type="match status" value="1"/>
</dbReference>
<sequence>MSADSTDAPVLKKPRWDDVDASVAASSTPAAPAAAAPRSSRWGASATPRQAAADIGISRWGANATPTPSASSRLDGGTPALYDGKTPISGTPSMLGGHGGLHQTPLYGMTPNYGGMMGSLPGSTPKYAFEGATPVQSDFTNTVTRVIEAKADELRKEWNKRNRHLTDEALDALLPAEFTVVPQPVDYVPADIEEPNFYEKASQMPEVLLAQAGAGIDPTSAAAATYDIPENLGEGMPAMQPQDAPVFEILLRWHGTQDKDLPTNILPAVLVMRNLFKVKNGDTQTRRNATRYLVDNAKTITAETLFQYIFRVWQANIMEPQEQHFFVELIKNLITKLQELIAPIAKDVIHIFQTLLSHETATLREDGRDVLSFTMRAVGLDAVFAAIKDDFAHSEVGVRRHTAKVVSIVAFALGAENAIAMINGVSQSPVEAARYTAARSIMEVANMLSHGISKHLGLLIPVFERLLIDSSRVKSETAVALCQTAEACAPYGIEHFGQLMRYVREECRRGVGSTAASFLRAFGAIVPLMEPRDAQQYTADIMPTLVNQFNTPEPELQRVMMTVVRRCVESKGVTPDFCHARLCPVRHFGAIFFGFLVRTPNHHGYQVVPHTCGDDCEYCREGWKHRSSVIPRQRYERDSEHFQRMVIEAVTKVVEKVGTLGVPDDLIRQLMDGVLTAFKLDDGSNRVVLDGVCALTCSLDVRLKSFLRPIFTDIKSRLQHTDGMVRMQAAELAARIAEKVAEAEGFLFLQDLGRQLYEYVDKEEQAVALSSMLKALRKVLQSIPMEKYLPSVKDLLKKLAGVIKNRDGLVQLHCVELVEHIAEYGTDSNLVDPLQLQDIAVKGLFPLLDADRRETRRACARAFGVIARKIRPFLIVLKLIDNFDQQKRKIRICTAVALGVIAEQCGLFTIIPFLLNEYRACEGLPVAQIVQHSVLKAIRYMFEFTGSIGKDYVMPLVPLLERSLTETSIQHRRMAVEASRAILMAVAGQDGFQEVTIHLLNFVYPNIVELLAGTSAVVGEERKKMIVAVLSFIEAARLIVGSAAILQYLYQGMFHPSKEVCEIFRKTYNLVYHANPEGLLNSYPLVDHDEEHRYQRHELYVLL</sequence>
<name>A0A0S4JZE5_BODSA</name>
<evidence type="ECO:0000256" key="1">
    <source>
        <dbReference type="ARBA" id="ARBA00005754"/>
    </source>
</evidence>
<dbReference type="AlphaFoldDB" id="A0A0S4JZE5"/>